<dbReference type="Gene3D" id="3.40.10.10">
    <property type="entry name" value="DNA Methylphosphotriester Repair Domain"/>
    <property type="match status" value="1"/>
</dbReference>
<dbReference type="SUPFAM" id="SSF57884">
    <property type="entry name" value="Ada DNA repair protein, N-terminal domain (N-Ada 10)"/>
    <property type="match status" value="1"/>
</dbReference>
<comment type="caution">
    <text evidence="3">The sequence shown here is derived from an EMBL/GenBank/DDBJ whole genome shotgun (WGS) entry which is preliminary data.</text>
</comment>
<evidence type="ECO:0000313" key="4">
    <source>
        <dbReference type="Proteomes" id="UP000182059"/>
    </source>
</evidence>
<name>A0A1J5GB98_9BACT</name>
<protein>
    <recommendedName>
        <fullName evidence="5">Ada DNA repair metal-binding domain-containing protein</fullName>
    </recommendedName>
</protein>
<accession>A0A1J5GB98</accession>
<keyword evidence="2" id="KW-1133">Transmembrane helix</keyword>
<feature type="region of interest" description="Disordered" evidence="1">
    <location>
        <begin position="54"/>
        <end position="82"/>
    </location>
</feature>
<evidence type="ECO:0000256" key="2">
    <source>
        <dbReference type="SAM" id="Phobius"/>
    </source>
</evidence>
<keyword evidence="2" id="KW-0812">Transmembrane</keyword>
<reference evidence="3 4" key="1">
    <citation type="journal article" date="2016" name="Environ. Microbiol.">
        <title>Genomic resolution of a cold subsurface aquifer community provides metabolic insights for novel microbes adapted to high CO concentrations.</title>
        <authorList>
            <person name="Probst A.J."/>
            <person name="Castelle C.J."/>
            <person name="Singh A."/>
            <person name="Brown C.T."/>
            <person name="Anantharaman K."/>
            <person name="Sharon I."/>
            <person name="Hug L.A."/>
            <person name="Burstein D."/>
            <person name="Emerson J.B."/>
            <person name="Thomas B.C."/>
            <person name="Banfield J.F."/>
        </authorList>
    </citation>
    <scope>NUCLEOTIDE SEQUENCE [LARGE SCALE GENOMIC DNA]</scope>
    <source>
        <strain evidence="3">CG2_30_43_9</strain>
    </source>
</reference>
<keyword evidence="2" id="KW-0472">Membrane</keyword>
<dbReference type="Proteomes" id="UP000182059">
    <property type="component" value="Unassembled WGS sequence"/>
</dbReference>
<dbReference type="EMBL" id="MNYX01000031">
    <property type="protein sequence ID" value="OIP65879.1"/>
    <property type="molecule type" value="Genomic_DNA"/>
</dbReference>
<feature type="transmembrane region" description="Helical" evidence="2">
    <location>
        <begin position="29"/>
        <end position="49"/>
    </location>
</feature>
<sequence>MTSIQDLTKRIKGYADKHRPNLRTIPDDLFLGLIMILVAFGSFGLGRLSKIESSKAPVRFESTPTKASKNDGDFSESNTTTNTQLVASKNGTKYYYSWCTGVSKISTANLIHFGSKEEAVARGYTPSATCKGL</sequence>
<organism evidence="3 4">
    <name type="scientific">Candidatus Nomurabacteria bacterium CG2_30_43_9</name>
    <dbReference type="NCBI Taxonomy" id="1805283"/>
    <lineage>
        <taxon>Bacteria</taxon>
        <taxon>Candidatus Nomuraibacteriota</taxon>
    </lineage>
</organism>
<dbReference type="InterPro" id="IPR035451">
    <property type="entry name" value="Ada-like_dom_sf"/>
</dbReference>
<dbReference type="AlphaFoldDB" id="A0A1J5GB98"/>
<evidence type="ECO:0000256" key="1">
    <source>
        <dbReference type="SAM" id="MobiDB-lite"/>
    </source>
</evidence>
<gene>
    <name evidence="3" type="ORF">AUK15_01135</name>
</gene>
<proteinExistence type="predicted"/>
<evidence type="ECO:0000313" key="3">
    <source>
        <dbReference type="EMBL" id="OIP65879.1"/>
    </source>
</evidence>
<evidence type="ECO:0008006" key="5">
    <source>
        <dbReference type="Google" id="ProtNLM"/>
    </source>
</evidence>